<dbReference type="InterPro" id="IPR039228">
    <property type="entry name" value="SZRD1"/>
</dbReference>
<feature type="domain" description="SUZ" evidence="2">
    <location>
        <begin position="84"/>
        <end position="157"/>
    </location>
</feature>
<dbReference type="OrthoDB" id="5373615at2759"/>
<keyword evidence="4" id="KW-1185">Reference proteome</keyword>
<name>A0A0C9TBL3_SPHS4</name>
<feature type="compositionally biased region" description="Basic and acidic residues" evidence="1">
    <location>
        <begin position="66"/>
        <end position="77"/>
    </location>
</feature>
<dbReference type="Proteomes" id="UP000054279">
    <property type="component" value="Unassembled WGS sequence"/>
</dbReference>
<feature type="compositionally biased region" description="Polar residues" evidence="1">
    <location>
        <begin position="79"/>
        <end position="97"/>
    </location>
</feature>
<protein>
    <recommendedName>
        <fullName evidence="2">SUZ domain-containing protein</fullName>
    </recommendedName>
</protein>
<sequence>MDVTFQAVAKGNTEVADDAWDQSLSGSGQVHSTKARSSTAKTKTPVRDAWDDDDDDDDDVEEEDREANGPDSKELWEKANTSTPLPSIQLSTSTTSPVAIPPVAALQGPLRILKRPSATSSSTSTSSLSSNAQSRMSLQEREAQYQAARARIFGGAGDGVSGAGNSRSPSPKAASGVIREPIGPSSSGDNKQGFSGRRKKVNGVSAPSSSGQATPKEGTET</sequence>
<feature type="compositionally biased region" description="Acidic residues" evidence="1">
    <location>
        <begin position="50"/>
        <end position="65"/>
    </location>
</feature>
<dbReference type="InterPro" id="IPR024771">
    <property type="entry name" value="SUZ"/>
</dbReference>
<evidence type="ECO:0000313" key="4">
    <source>
        <dbReference type="Proteomes" id="UP000054279"/>
    </source>
</evidence>
<gene>
    <name evidence="3" type="ORF">M422DRAFT_272431</name>
</gene>
<feature type="compositionally biased region" description="Polar residues" evidence="1">
    <location>
        <begin position="22"/>
        <end position="31"/>
    </location>
</feature>
<feature type="compositionally biased region" description="Low complexity" evidence="1">
    <location>
        <begin position="117"/>
        <end position="130"/>
    </location>
</feature>
<feature type="compositionally biased region" description="Polar residues" evidence="1">
    <location>
        <begin position="184"/>
        <end position="193"/>
    </location>
</feature>
<feature type="region of interest" description="Disordered" evidence="1">
    <location>
        <begin position="1"/>
        <end position="221"/>
    </location>
</feature>
<organism evidence="3 4">
    <name type="scientific">Sphaerobolus stellatus (strain SS14)</name>
    <dbReference type="NCBI Taxonomy" id="990650"/>
    <lineage>
        <taxon>Eukaryota</taxon>
        <taxon>Fungi</taxon>
        <taxon>Dikarya</taxon>
        <taxon>Basidiomycota</taxon>
        <taxon>Agaricomycotina</taxon>
        <taxon>Agaricomycetes</taxon>
        <taxon>Phallomycetidae</taxon>
        <taxon>Geastrales</taxon>
        <taxon>Sphaerobolaceae</taxon>
        <taxon>Sphaerobolus</taxon>
    </lineage>
</organism>
<dbReference type="HOGENOM" id="CLU_109005_0_0_1"/>
<evidence type="ECO:0000259" key="2">
    <source>
        <dbReference type="PROSITE" id="PS51673"/>
    </source>
</evidence>
<evidence type="ECO:0000256" key="1">
    <source>
        <dbReference type="SAM" id="MobiDB-lite"/>
    </source>
</evidence>
<dbReference type="PANTHER" id="PTHR31796">
    <property type="entry name" value="SUZ DOMAIN-CONTAINING PROTEIN 1"/>
    <property type="match status" value="1"/>
</dbReference>
<dbReference type="EMBL" id="KN837367">
    <property type="protein sequence ID" value="KIJ26503.1"/>
    <property type="molecule type" value="Genomic_DNA"/>
</dbReference>
<reference evidence="3 4" key="1">
    <citation type="submission" date="2014-06" db="EMBL/GenBank/DDBJ databases">
        <title>Evolutionary Origins and Diversification of the Mycorrhizal Mutualists.</title>
        <authorList>
            <consortium name="DOE Joint Genome Institute"/>
            <consortium name="Mycorrhizal Genomics Consortium"/>
            <person name="Kohler A."/>
            <person name="Kuo A."/>
            <person name="Nagy L.G."/>
            <person name="Floudas D."/>
            <person name="Copeland A."/>
            <person name="Barry K.W."/>
            <person name="Cichocki N."/>
            <person name="Veneault-Fourrey C."/>
            <person name="LaButti K."/>
            <person name="Lindquist E.A."/>
            <person name="Lipzen A."/>
            <person name="Lundell T."/>
            <person name="Morin E."/>
            <person name="Murat C."/>
            <person name="Riley R."/>
            <person name="Ohm R."/>
            <person name="Sun H."/>
            <person name="Tunlid A."/>
            <person name="Henrissat B."/>
            <person name="Grigoriev I.V."/>
            <person name="Hibbett D.S."/>
            <person name="Martin F."/>
        </authorList>
    </citation>
    <scope>NUCLEOTIDE SEQUENCE [LARGE SCALE GENOMIC DNA]</scope>
    <source>
        <strain evidence="3 4">SS14</strain>
    </source>
</reference>
<dbReference type="AlphaFoldDB" id="A0A0C9TBL3"/>
<dbReference type="PANTHER" id="PTHR31796:SF2">
    <property type="entry name" value="SUZ DOMAIN-CONTAINING PROTEIN 1"/>
    <property type="match status" value="1"/>
</dbReference>
<accession>A0A0C9TBL3</accession>
<dbReference type="Pfam" id="PF12752">
    <property type="entry name" value="SUZ"/>
    <property type="match status" value="1"/>
</dbReference>
<evidence type="ECO:0000313" key="3">
    <source>
        <dbReference type="EMBL" id="KIJ26503.1"/>
    </source>
</evidence>
<dbReference type="PROSITE" id="PS51673">
    <property type="entry name" value="SUZ"/>
    <property type="match status" value="1"/>
</dbReference>
<proteinExistence type="predicted"/>